<evidence type="ECO:0000313" key="2">
    <source>
        <dbReference type="Proteomes" id="UP000007820"/>
    </source>
</evidence>
<gene>
    <name evidence="1" type="primary">bioY</name>
    <name evidence="1" type="ORF">HMPREF9136_2469</name>
</gene>
<sequence length="49" mass="5553">MPSGGFSFLLWIVQAKEIIKSLVAAVEAYRQKEVPTIWQTLLFISQSLN</sequence>
<evidence type="ECO:0000313" key="1">
    <source>
        <dbReference type="EMBL" id="EGQ11908.1"/>
    </source>
</evidence>
<dbReference type="EMBL" id="AFPW01000047">
    <property type="protein sequence ID" value="EGQ11908.1"/>
    <property type="molecule type" value="Genomic_DNA"/>
</dbReference>
<dbReference type="Proteomes" id="UP000007820">
    <property type="component" value="Unassembled WGS sequence"/>
</dbReference>
<reference evidence="1 2" key="1">
    <citation type="submission" date="2011-04" db="EMBL/GenBank/DDBJ databases">
        <authorList>
            <person name="Muzny D."/>
            <person name="Qin X."/>
            <person name="Deng J."/>
            <person name="Jiang H."/>
            <person name="Liu Y."/>
            <person name="Qu J."/>
            <person name="Song X.-Z."/>
            <person name="Zhang L."/>
            <person name="Thornton R."/>
            <person name="Coyle M."/>
            <person name="Francisco L."/>
            <person name="Jackson L."/>
            <person name="Javaid M."/>
            <person name="Korchina V."/>
            <person name="Kovar C."/>
            <person name="Mata R."/>
            <person name="Mathew T."/>
            <person name="Ngo R."/>
            <person name="Nguyen L."/>
            <person name="Nguyen N."/>
            <person name="Okwuonu G."/>
            <person name="Ongeri F."/>
            <person name="Pham C."/>
            <person name="Simmons D."/>
            <person name="Wilczek-Boney K."/>
            <person name="Hale W."/>
            <person name="Jakkamsetti A."/>
            <person name="Pham P."/>
            <person name="Ruth R."/>
            <person name="San Lucas F."/>
            <person name="Warren J."/>
            <person name="Zhang J."/>
            <person name="Zhao Z."/>
            <person name="Zhou C."/>
            <person name="Zhu D."/>
            <person name="Lee S."/>
            <person name="Bess C."/>
            <person name="Blankenburg K."/>
            <person name="Forbes L."/>
            <person name="Fu Q."/>
            <person name="Gubbala S."/>
            <person name="Hirani K."/>
            <person name="Jayaseelan J.C."/>
            <person name="Lara F."/>
            <person name="Munidasa M."/>
            <person name="Palculict T."/>
            <person name="Patil S."/>
            <person name="Pu L.-L."/>
            <person name="Saada N."/>
            <person name="Tang L."/>
            <person name="Weissenberger G."/>
            <person name="Zhu Y."/>
            <person name="Hemphill L."/>
            <person name="Shang Y."/>
            <person name="Youmans B."/>
            <person name="Ayvaz T."/>
            <person name="Ross M."/>
            <person name="Santibanez J."/>
            <person name="Aqrawi P."/>
            <person name="Gross S."/>
            <person name="Joshi V."/>
            <person name="Fowler G."/>
            <person name="Nazareth L."/>
            <person name="Reid J."/>
            <person name="Worley K."/>
            <person name="Petrosino J."/>
            <person name="Highlander S."/>
            <person name="Gibbs R."/>
        </authorList>
    </citation>
    <scope>NUCLEOTIDE SEQUENCE [LARGE SCALE GENOMIC DNA]</scope>
    <source>
        <strain evidence="1 2">DSM 3688</strain>
    </source>
</reference>
<organism evidence="1 2">
    <name type="scientific">Prevotella dentalis (strain ATCC 49559 / DSM 3688 / JCM 13448 / NCTC 12043 / ES 2772)</name>
    <name type="common">Mitsuokella dentalis</name>
    <dbReference type="NCBI Taxonomy" id="908937"/>
    <lineage>
        <taxon>Bacteria</taxon>
        <taxon>Pseudomonadati</taxon>
        <taxon>Bacteroidota</taxon>
        <taxon>Bacteroidia</taxon>
        <taxon>Bacteroidales</taxon>
        <taxon>Prevotellaceae</taxon>
        <taxon>Prevotella</taxon>
    </lineage>
</organism>
<name>F9D6J1_PREDD</name>
<accession>F9D6J1</accession>
<proteinExistence type="predicted"/>
<comment type="caution">
    <text evidence="1">The sequence shown here is derived from an EMBL/GenBank/DDBJ whole genome shotgun (WGS) entry which is preliminary data.</text>
</comment>
<protein>
    <submittedName>
        <fullName evidence="1">BioY protein</fullName>
    </submittedName>
</protein>
<dbReference type="AlphaFoldDB" id="F9D6J1"/>